<reference evidence="1 2" key="1">
    <citation type="submission" date="2017-11" db="EMBL/GenBank/DDBJ databases">
        <title>Draft genome sequence of Enterococcus plantarum TRW2 strain isolated from lettuce.</title>
        <authorList>
            <person name="Kim E.B."/>
            <person name="Marco M.L."/>
            <person name="Williams T.R."/>
            <person name="You I.H."/>
        </authorList>
    </citation>
    <scope>NUCLEOTIDE SEQUENCE [LARGE SCALE GENOMIC DNA]</scope>
    <source>
        <strain evidence="1 2">TRW2</strain>
    </source>
</reference>
<sequence length="170" mass="18965">MYIFKKGDPDYHVQLNDNFKELSDGKVSKTGNETITGIKNFTGKLQVAGNDVLTTIKTDPLWSGAWMMNAVQSVTPKKKITDCQTGWVLVFQGWDSSTSSSSNSIFHFFHIPKAHAVHFGGRGINLQISDWKGANRGIKYVYVNDTTIKGHEMNGTAPNNTVVMTRVFEY</sequence>
<organism evidence="1 2">
    <name type="scientific">Enterococcus plantarum</name>
    <dbReference type="NCBI Taxonomy" id="1077675"/>
    <lineage>
        <taxon>Bacteria</taxon>
        <taxon>Bacillati</taxon>
        <taxon>Bacillota</taxon>
        <taxon>Bacilli</taxon>
        <taxon>Lactobacillales</taxon>
        <taxon>Enterococcaceae</taxon>
        <taxon>Enterococcus</taxon>
    </lineage>
</organism>
<comment type="caution">
    <text evidence="1">The sequence shown here is derived from an EMBL/GenBank/DDBJ whole genome shotgun (WGS) entry which is preliminary data.</text>
</comment>
<protein>
    <recommendedName>
        <fullName evidence="3">Phage tail protein</fullName>
    </recommendedName>
</protein>
<dbReference type="Gene3D" id="6.10.140.2190">
    <property type="match status" value="1"/>
</dbReference>
<dbReference type="Proteomes" id="UP000249828">
    <property type="component" value="Unassembled WGS sequence"/>
</dbReference>
<proteinExistence type="predicted"/>
<accession>A0A2W3Z1S1</accession>
<dbReference type="AlphaFoldDB" id="A0A2W3Z1S1"/>
<dbReference type="RefSeq" id="WP_111247790.1">
    <property type="nucleotide sequence ID" value="NZ_PIEU01000057.1"/>
</dbReference>
<evidence type="ECO:0000313" key="2">
    <source>
        <dbReference type="Proteomes" id="UP000249828"/>
    </source>
</evidence>
<evidence type="ECO:0008006" key="3">
    <source>
        <dbReference type="Google" id="ProtNLM"/>
    </source>
</evidence>
<evidence type="ECO:0000313" key="1">
    <source>
        <dbReference type="EMBL" id="PZL74108.1"/>
    </source>
</evidence>
<dbReference type="EMBL" id="PIEU01000057">
    <property type="protein sequence ID" value="PZL74108.1"/>
    <property type="molecule type" value="Genomic_DNA"/>
</dbReference>
<keyword evidence="2" id="KW-1185">Reference proteome</keyword>
<gene>
    <name evidence="1" type="ORF">CI088_07895</name>
</gene>
<name>A0A2W3Z1S1_9ENTE</name>